<reference evidence="3" key="1">
    <citation type="submission" date="2021-02" db="EMBL/GenBank/DDBJ databases">
        <authorList>
            <person name="Nowell W R."/>
        </authorList>
    </citation>
    <scope>NUCLEOTIDE SEQUENCE</scope>
    <source>
        <strain evidence="3">Ploen Becks lab</strain>
    </source>
</reference>
<feature type="region of interest" description="Disordered" evidence="1">
    <location>
        <begin position="1"/>
        <end position="33"/>
    </location>
</feature>
<feature type="non-terminal residue" evidence="3">
    <location>
        <position position="376"/>
    </location>
</feature>
<evidence type="ECO:0000313" key="3">
    <source>
        <dbReference type="EMBL" id="CAF1109722.1"/>
    </source>
</evidence>
<comment type="caution">
    <text evidence="3">The sequence shown here is derived from an EMBL/GenBank/DDBJ whole genome shotgun (WGS) entry which is preliminary data.</text>
</comment>
<evidence type="ECO:0000259" key="2">
    <source>
        <dbReference type="PROSITE" id="PS50304"/>
    </source>
</evidence>
<dbReference type="PANTHER" id="PTHR16442">
    <property type="entry name" value="RING FINGER PROTEIN 17"/>
    <property type="match status" value="1"/>
</dbReference>
<feature type="domain" description="Tudor" evidence="2">
    <location>
        <begin position="147"/>
        <end position="210"/>
    </location>
</feature>
<dbReference type="InterPro" id="IPR002999">
    <property type="entry name" value="Tudor"/>
</dbReference>
<organism evidence="3 4">
    <name type="scientific">Brachionus calyciflorus</name>
    <dbReference type="NCBI Taxonomy" id="104777"/>
    <lineage>
        <taxon>Eukaryota</taxon>
        <taxon>Metazoa</taxon>
        <taxon>Spiralia</taxon>
        <taxon>Gnathifera</taxon>
        <taxon>Rotifera</taxon>
        <taxon>Eurotatoria</taxon>
        <taxon>Monogononta</taxon>
        <taxon>Pseudotrocha</taxon>
        <taxon>Ploima</taxon>
        <taxon>Brachionidae</taxon>
        <taxon>Brachionus</taxon>
    </lineage>
</organism>
<dbReference type="Gene3D" id="2.30.30.140">
    <property type="match status" value="1"/>
</dbReference>
<dbReference type="PANTHER" id="PTHR16442:SF1">
    <property type="entry name" value="RING FINGER PROTEIN 17"/>
    <property type="match status" value="1"/>
</dbReference>
<accession>A0A814PRY2</accession>
<dbReference type="Gene3D" id="2.40.50.90">
    <property type="match status" value="1"/>
</dbReference>
<gene>
    <name evidence="3" type="ORF">OXX778_LOCUS21566</name>
</gene>
<evidence type="ECO:0000313" key="4">
    <source>
        <dbReference type="Proteomes" id="UP000663879"/>
    </source>
</evidence>
<protein>
    <recommendedName>
        <fullName evidence="2">Tudor domain-containing protein</fullName>
    </recommendedName>
</protein>
<dbReference type="OrthoDB" id="66977at2759"/>
<dbReference type="AlphaFoldDB" id="A0A814PRY2"/>
<feature type="compositionally biased region" description="Polar residues" evidence="1">
    <location>
        <begin position="8"/>
        <end position="21"/>
    </location>
</feature>
<dbReference type="EMBL" id="CAJNOC010008084">
    <property type="protein sequence ID" value="CAF1109722.1"/>
    <property type="molecule type" value="Genomic_DNA"/>
</dbReference>
<proteinExistence type="predicted"/>
<dbReference type="SUPFAM" id="SSF63748">
    <property type="entry name" value="Tudor/PWWP/MBT"/>
    <property type="match status" value="1"/>
</dbReference>
<dbReference type="InterPro" id="IPR035437">
    <property type="entry name" value="SNase_OB-fold_sf"/>
</dbReference>
<dbReference type="Pfam" id="PF00567">
    <property type="entry name" value="TUDOR"/>
    <property type="match status" value="1"/>
</dbReference>
<dbReference type="Proteomes" id="UP000663879">
    <property type="component" value="Unassembled WGS sequence"/>
</dbReference>
<dbReference type="PROSITE" id="PS50304">
    <property type="entry name" value="TUDOR"/>
    <property type="match status" value="1"/>
</dbReference>
<name>A0A814PRY2_9BILA</name>
<evidence type="ECO:0000256" key="1">
    <source>
        <dbReference type="SAM" id="MobiDB-lite"/>
    </source>
</evidence>
<keyword evidence="4" id="KW-1185">Reference proteome</keyword>
<sequence>SRSSRSSNLNTTASDTESNVSDHTIINSDDDDEDRILDPERYIRDKRQKYLSYKTLEKTFDQSVSMLSADLANLDNEQSLAQFLSDPKYLLPSDVDEGKSIEITITEVIECAHFYAQINDKNHMEDLQHIHQSLNSNYNFEKMNADEIRPNSLCVTYYNDKEIGKAFYRARILEVNQSDLRVELVFIDYGIRARRNFKDLFYSLRSFLSPHPLYLSDDLKEYPCQALECKILNVKPSLFQNPTGVWTKKSTHTFDKLISDEKCDFFEIFVHGLDENLAYINLFATTKNGTRDDFTNLLVKNGCADQMNKAEIDLNLSKQYNKQHHNDLFYITSRDSDYMPSRPCYTNQETELILNNETILGEFDTILIHCIDKLLF</sequence>